<comment type="caution">
    <text evidence="2">The sequence shown here is derived from an EMBL/GenBank/DDBJ whole genome shotgun (WGS) entry which is preliminary data.</text>
</comment>
<dbReference type="Proteomes" id="UP000314294">
    <property type="component" value="Unassembled WGS sequence"/>
</dbReference>
<feature type="compositionally biased region" description="Polar residues" evidence="1">
    <location>
        <begin position="46"/>
        <end position="62"/>
    </location>
</feature>
<proteinExistence type="predicted"/>
<evidence type="ECO:0000313" key="2">
    <source>
        <dbReference type="EMBL" id="TNN78541.1"/>
    </source>
</evidence>
<dbReference type="EMBL" id="SRLO01000072">
    <property type="protein sequence ID" value="TNN78541.1"/>
    <property type="molecule type" value="Genomic_DNA"/>
</dbReference>
<feature type="region of interest" description="Disordered" evidence="1">
    <location>
        <begin position="12"/>
        <end position="62"/>
    </location>
</feature>
<sequence>MCQWVSVRGVAGRGGRRSYLQCTTAGPSRGSASSSRLTSSVKETSDATSAGTPRSGQQGKWK</sequence>
<name>A0A4Z2IL72_9TELE</name>
<accession>A0A4Z2IL72</accession>
<protein>
    <submittedName>
        <fullName evidence="2">Uncharacterized protein</fullName>
    </submittedName>
</protein>
<gene>
    <name evidence="2" type="ORF">EYF80_011136</name>
</gene>
<dbReference type="AlphaFoldDB" id="A0A4Z2IL72"/>
<organism evidence="2 3">
    <name type="scientific">Liparis tanakae</name>
    <name type="common">Tanaka's snailfish</name>
    <dbReference type="NCBI Taxonomy" id="230148"/>
    <lineage>
        <taxon>Eukaryota</taxon>
        <taxon>Metazoa</taxon>
        <taxon>Chordata</taxon>
        <taxon>Craniata</taxon>
        <taxon>Vertebrata</taxon>
        <taxon>Euteleostomi</taxon>
        <taxon>Actinopterygii</taxon>
        <taxon>Neopterygii</taxon>
        <taxon>Teleostei</taxon>
        <taxon>Neoteleostei</taxon>
        <taxon>Acanthomorphata</taxon>
        <taxon>Eupercaria</taxon>
        <taxon>Perciformes</taxon>
        <taxon>Cottioidei</taxon>
        <taxon>Cottales</taxon>
        <taxon>Liparidae</taxon>
        <taxon>Liparis</taxon>
    </lineage>
</organism>
<evidence type="ECO:0000313" key="3">
    <source>
        <dbReference type="Proteomes" id="UP000314294"/>
    </source>
</evidence>
<keyword evidence="3" id="KW-1185">Reference proteome</keyword>
<reference evidence="2 3" key="1">
    <citation type="submission" date="2019-03" db="EMBL/GenBank/DDBJ databases">
        <title>First draft genome of Liparis tanakae, snailfish: a comprehensive survey of snailfish specific genes.</title>
        <authorList>
            <person name="Kim W."/>
            <person name="Song I."/>
            <person name="Jeong J.-H."/>
            <person name="Kim D."/>
            <person name="Kim S."/>
            <person name="Ryu S."/>
            <person name="Song J.Y."/>
            <person name="Lee S.K."/>
        </authorList>
    </citation>
    <scope>NUCLEOTIDE SEQUENCE [LARGE SCALE GENOMIC DNA]</scope>
    <source>
        <tissue evidence="2">Muscle</tissue>
    </source>
</reference>
<evidence type="ECO:0000256" key="1">
    <source>
        <dbReference type="SAM" id="MobiDB-lite"/>
    </source>
</evidence>
<feature type="compositionally biased region" description="Low complexity" evidence="1">
    <location>
        <begin position="24"/>
        <end position="40"/>
    </location>
</feature>